<proteinExistence type="predicted"/>
<dbReference type="InterPro" id="IPR029063">
    <property type="entry name" value="SAM-dependent_MTases_sf"/>
</dbReference>
<protein>
    <submittedName>
        <fullName evidence="1">DNA methylase</fullName>
    </submittedName>
</protein>
<dbReference type="SUPFAM" id="SSF53335">
    <property type="entry name" value="S-adenosyl-L-methionine-dependent methyltransferases"/>
    <property type="match status" value="1"/>
</dbReference>
<sequence length="174" mass="20107">MRKENFGHGYVIDPCCGGKSFYFDKEAAENVVDFIDKRRGTFTYGDRKVTVDPDEVGDFTNLNDTSVCLCEYNLVVFDPPHLTRAGEGSYLREKYGVLPHDWKKELSRGFSECFRTLCDGGVLAFKWSDYDIPFQKVIELAPYRPLFGDRRGRTRWTFFVKCEALKKEIDHSNA</sequence>
<name>A0A8S5QE00_9CAUD</name>
<evidence type="ECO:0000313" key="1">
    <source>
        <dbReference type="EMBL" id="DAE17518.1"/>
    </source>
</evidence>
<dbReference type="GO" id="GO:0008168">
    <property type="term" value="F:methyltransferase activity"/>
    <property type="evidence" value="ECO:0007669"/>
    <property type="project" value="UniProtKB-KW"/>
</dbReference>
<dbReference type="GO" id="GO:0032259">
    <property type="term" value="P:methylation"/>
    <property type="evidence" value="ECO:0007669"/>
    <property type="project" value="UniProtKB-KW"/>
</dbReference>
<reference evidence="1" key="1">
    <citation type="journal article" date="2021" name="Proc. Natl. Acad. Sci. U.S.A.">
        <title>A Catalog of Tens of Thousands of Viruses from Human Metagenomes Reveals Hidden Associations with Chronic Diseases.</title>
        <authorList>
            <person name="Tisza M.J."/>
            <person name="Buck C.B."/>
        </authorList>
    </citation>
    <scope>NUCLEOTIDE SEQUENCE</scope>
    <source>
        <strain evidence="1">CtoRD1</strain>
    </source>
</reference>
<dbReference type="EMBL" id="BK015641">
    <property type="protein sequence ID" value="DAE17518.1"/>
    <property type="molecule type" value="Genomic_DNA"/>
</dbReference>
<organism evidence="1">
    <name type="scientific">Siphoviridae sp. ctoRD1</name>
    <dbReference type="NCBI Taxonomy" id="2825669"/>
    <lineage>
        <taxon>Viruses</taxon>
        <taxon>Duplodnaviria</taxon>
        <taxon>Heunggongvirae</taxon>
        <taxon>Uroviricota</taxon>
        <taxon>Caudoviricetes</taxon>
    </lineage>
</organism>
<keyword evidence="1" id="KW-0808">Transferase</keyword>
<keyword evidence="1" id="KW-0489">Methyltransferase</keyword>
<accession>A0A8S5QE00</accession>